<dbReference type="EMBL" id="JBAHYK010001202">
    <property type="protein sequence ID" value="KAL0569058.1"/>
    <property type="molecule type" value="Genomic_DNA"/>
</dbReference>
<sequence length="79" mass="8881">MCRQRTRWGSVAGKEEIESLSAQIVKTEGEIHVAKRVIEKAQRDARESLGNSDDRFKGVAENLNRLQEIAKADNGQLED</sequence>
<protein>
    <submittedName>
        <fullName evidence="1">Uncharacterized protein</fullName>
    </submittedName>
</protein>
<keyword evidence="2" id="KW-1185">Reference proteome</keyword>
<evidence type="ECO:0000313" key="1">
    <source>
        <dbReference type="EMBL" id="KAL0569058.1"/>
    </source>
</evidence>
<comment type="caution">
    <text evidence="1">The sequence shown here is derived from an EMBL/GenBank/DDBJ whole genome shotgun (WGS) entry which is preliminary data.</text>
</comment>
<organism evidence="1 2">
    <name type="scientific">Marasmius crinis-equi</name>
    <dbReference type="NCBI Taxonomy" id="585013"/>
    <lineage>
        <taxon>Eukaryota</taxon>
        <taxon>Fungi</taxon>
        <taxon>Dikarya</taxon>
        <taxon>Basidiomycota</taxon>
        <taxon>Agaricomycotina</taxon>
        <taxon>Agaricomycetes</taxon>
        <taxon>Agaricomycetidae</taxon>
        <taxon>Agaricales</taxon>
        <taxon>Marasmiineae</taxon>
        <taxon>Marasmiaceae</taxon>
        <taxon>Marasmius</taxon>
    </lineage>
</organism>
<gene>
    <name evidence="1" type="ORF">V5O48_012916</name>
</gene>
<reference evidence="1 2" key="1">
    <citation type="submission" date="2024-02" db="EMBL/GenBank/DDBJ databases">
        <title>A draft genome for the cacao thread blight pathogen Marasmius crinis-equi.</title>
        <authorList>
            <person name="Cohen S.P."/>
            <person name="Baruah I.K."/>
            <person name="Amoako-Attah I."/>
            <person name="Bukari Y."/>
            <person name="Meinhardt L.W."/>
            <person name="Bailey B.A."/>
        </authorList>
    </citation>
    <scope>NUCLEOTIDE SEQUENCE [LARGE SCALE GENOMIC DNA]</scope>
    <source>
        <strain evidence="1 2">GH-76</strain>
    </source>
</reference>
<name>A0ABR3F1I3_9AGAR</name>
<evidence type="ECO:0000313" key="2">
    <source>
        <dbReference type="Proteomes" id="UP001465976"/>
    </source>
</evidence>
<accession>A0ABR3F1I3</accession>
<proteinExistence type="predicted"/>
<dbReference type="Proteomes" id="UP001465976">
    <property type="component" value="Unassembled WGS sequence"/>
</dbReference>